<dbReference type="InterPro" id="IPR011250">
    <property type="entry name" value="OMP/PagP_B-barrel"/>
</dbReference>
<name>A0ABW1ENA2_9BACT</name>
<dbReference type="Gene3D" id="2.40.160.20">
    <property type="match status" value="1"/>
</dbReference>
<dbReference type="EMBL" id="JBHSPH010000020">
    <property type="protein sequence ID" value="MFC5865494.1"/>
    <property type="molecule type" value="Genomic_DNA"/>
</dbReference>
<gene>
    <name evidence="2" type="ORF">ACFPT7_24525</name>
</gene>
<feature type="signal peptide" evidence="1">
    <location>
        <begin position="1"/>
        <end position="21"/>
    </location>
</feature>
<protein>
    <submittedName>
        <fullName evidence="2">Acyloxyacyl hydrolase</fullName>
    </submittedName>
</protein>
<comment type="caution">
    <text evidence="2">The sequence shown here is derived from an EMBL/GenBank/DDBJ whole genome shotgun (WGS) entry which is preliminary data.</text>
</comment>
<organism evidence="2 3">
    <name type="scientific">Acidicapsa dinghuensis</name>
    <dbReference type="NCBI Taxonomy" id="2218256"/>
    <lineage>
        <taxon>Bacteria</taxon>
        <taxon>Pseudomonadati</taxon>
        <taxon>Acidobacteriota</taxon>
        <taxon>Terriglobia</taxon>
        <taxon>Terriglobales</taxon>
        <taxon>Acidobacteriaceae</taxon>
        <taxon>Acidicapsa</taxon>
    </lineage>
</organism>
<keyword evidence="2" id="KW-0378">Hydrolase</keyword>
<evidence type="ECO:0000256" key="1">
    <source>
        <dbReference type="SAM" id="SignalP"/>
    </source>
</evidence>
<feature type="chain" id="PRO_5045457195" evidence="1">
    <location>
        <begin position="22"/>
        <end position="246"/>
    </location>
</feature>
<accession>A0ABW1ENA2</accession>
<dbReference type="InterPro" id="IPR018550">
    <property type="entry name" value="Lipid-A_deacylase-rel"/>
</dbReference>
<sequence length="246" mass="27294">MRTFLLIIALIGMCAFAFAQATPPITRDFSRKNTFGFSVAYSNDSSPMILGVAENRKLLNFGVSYARRLWQGSFVNWQYSAEATPIALESDPVIHEVITFTSPNNGISTQNFEPVNACKPGSGTYSQTTGGITYSYSYVDTCTRQWTVGEGLSPIGFQWNFFPSRKLQPVVMAHGGYLYTTRPIPDTSAGSFNFTFDFGAGVEFWHSAHHSIRADYRYHHISNAYTASDNPGIDSGLFQITYAFGK</sequence>
<keyword evidence="3" id="KW-1185">Reference proteome</keyword>
<dbReference type="SUPFAM" id="SSF56925">
    <property type="entry name" value="OMPA-like"/>
    <property type="match status" value="1"/>
</dbReference>
<reference evidence="3" key="1">
    <citation type="journal article" date="2019" name="Int. J. Syst. Evol. Microbiol.">
        <title>The Global Catalogue of Microorganisms (GCM) 10K type strain sequencing project: providing services to taxonomists for standard genome sequencing and annotation.</title>
        <authorList>
            <consortium name="The Broad Institute Genomics Platform"/>
            <consortium name="The Broad Institute Genome Sequencing Center for Infectious Disease"/>
            <person name="Wu L."/>
            <person name="Ma J."/>
        </authorList>
    </citation>
    <scope>NUCLEOTIDE SEQUENCE [LARGE SCALE GENOMIC DNA]</scope>
    <source>
        <strain evidence="3">JCM 4087</strain>
    </source>
</reference>
<proteinExistence type="predicted"/>
<dbReference type="Pfam" id="PF09411">
    <property type="entry name" value="PagL"/>
    <property type="match status" value="1"/>
</dbReference>
<keyword evidence="1" id="KW-0732">Signal</keyword>
<dbReference type="GO" id="GO:0016787">
    <property type="term" value="F:hydrolase activity"/>
    <property type="evidence" value="ECO:0007669"/>
    <property type="project" value="UniProtKB-KW"/>
</dbReference>
<evidence type="ECO:0000313" key="2">
    <source>
        <dbReference type="EMBL" id="MFC5865494.1"/>
    </source>
</evidence>
<dbReference type="Proteomes" id="UP001596091">
    <property type="component" value="Unassembled WGS sequence"/>
</dbReference>
<evidence type="ECO:0000313" key="3">
    <source>
        <dbReference type="Proteomes" id="UP001596091"/>
    </source>
</evidence>